<gene>
    <name evidence="2" type="ORF">PEPNEM18_01053</name>
</gene>
<evidence type="ECO:0000313" key="3">
    <source>
        <dbReference type="Proteomes" id="UP000586454"/>
    </source>
</evidence>
<dbReference type="EMBL" id="CAIJCS010000019">
    <property type="protein sequence ID" value="CAC9931707.1"/>
    <property type="molecule type" value="Genomic_DNA"/>
</dbReference>
<keyword evidence="1" id="KW-0472">Membrane</keyword>
<comment type="caution">
    <text evidence="2">The sequence shown here is derived from an EMBL/GenBank/DDBJ whole genome shotgun (WGS) entry which is preliminary data.</text>
</comment>
<sequence>MDVDVAISVLKLIVNAVMSVFVLKWTYYLCKNAKAENEVLENIKCQQKERIKRLKRFRNDFYDEG</sequence>
<reference evidence="2 3" key="1">
    <citation type="submission" date="2020-06" db="EMBL/GenBank/DDBJ databases">
        <authorList>
            <person name="Criscuolo A."/>
        </authorList>
    </citation>
    <scope>NUCLEOTIDE SEQUENCE [LARGE SCALE GENOMIC DNA]</scope>
    <source>
        <strain evidence="2">1804121828</strain>
    </source>
</reference>
<proteinExistence type="predicted"/>
<evidence type="ECO:0000313" key="2">
    <source>
        <dbReference type="EMBL" id="CAC9931707.1"/>
    </source>
</evidence>
<organism evidence="2 3">
    <name type="scientific">Aedoeadaptatus nemausensis</name>
    <dbReference type="NCBI Taxonomy" id="2582829"/>
    <lineage>
        <taxon>Bacteria</taxon>
        <taxon>Bacillati</taxon>
        <taxon>Bacillota</taxon>
        <taxon>Tissierellia</taxon>
        <taxon>Tissierellales</taxon>
        <taxon>Peptoniphilaceae</taxon>
        <taxon>Aedoeadaptatus</taxon>
    </lineage>
</organism>
<protein>
    <submittedName>
        <fullName evidence="2">Uncharacterized protein</fullName>
    </submittedName>
</protein>
<keyword evidence="1" id="KW-1133">Transmembrane helix</keyword>
<feature type="transmembrane region" description="Helical" evidence="1">
    <location>
        <begin position="6"/>
        <end position="27"/>
    </location>
</feature>
<dbReference type="Proteomes" id="UP000586454">
    <property type="component" value="Unassembled WGS sequence"/>
</dbReference>
<name>A0A6V6Y418_9FIRM</name>
<dbReference type="AlphaFoldDB" id="A0A6V6Y418"/>
<keyword evidence="1" id="KW-0812">Transmembrane</keyword>
<accession>A0A6V6Y418</accession>
<dbReference type="RefSeq" id="WP_180499978.1">
    <property type="nucleotide sequence ID" value="NZ_CAIJCS010000019.1"/>
</dbReference>
<keyword evidence="3" id="KW-1185">Reference proteome</keyword>
<evidence type="ECO:0000256" key="1">
    <source>
        <dbReference type="SAM" id="Phobius"/>
    </source>
</evidence>